<dbReference type="InterPro" id="IPR011042">
    <property type="entry name" value="6-blade_b-propeller_TolB-like"/>
</dbReference>
<evidence type="ECO:0000313" key="11">
    <source>
        <dbReference type="EMBL" id="VDK47956.1"/>
    </source>
</evidence>
<dbReference type="Gene3D" id="3.40.50.1820">
    <property type="entry name" value="alpha/beta hydrolase"/>
    <property type="match status" value="1"/>
</dbReference>
<name>A0A0M3JXY0_ANISI</name>
<gene>
    <name evidence="11" type="ORF">ASIM_LOCUS12694</name>
</gene>
<comment type="subunit">
    <text evidence="4">Homotetramer.</text>
</comment>
<keyword evidence="12" id="KW-1185">Reference proteome</keyword>
<dbReference type="InterPro" id="IPR001375">
    <property type="entry name" value="Peptidase_S9_cat"/>
</dbReference>
<evidence type="ECO:0000256" key="2">
    <source>
        <dbReference type="ARBA" id="ARBA00004496"/>
    </source>
</evidence>
<dbReference type="PANTHER" id="PTHR42776:SF4">
    <property type="entry name" value="ACYLAMINO-ACID-RELEASING ENZYME"/>
    <property type="match status" value="1"/>
</dbReference>
<dbReference type="GO" id="GO:0005737">
    <property type="term" value="C:cytoplasm"/>
    <property type="evidence" value="ECO:0007669"/>
    <property type="project" value="UniProtKB-SubCell"/>
</dbReference>
<dbReference type="EC" id="3.4.19.1" evidence="5"/>
<keyword evidence="8" id="KW-0378">Hydrolase</keyword>
<dbReference type="OrthoDB" id="416344at2759"/>
<dbReference type="GO" id="GO:0008242">
    <property type="term" value="F:omega peptidase activity"/>
    <property type="evidence" value="ECO:0007669"/>
    <property type="project" value="UniProtKB-EC"/>
</dbReference>
<evidence type="ECO:0000256" key="4">
    <source>
        <dbReference type="ARBA" id="ARBA00011881"/>
    </source>
</evidence>
<dbReference type="Pfam" id="PF19283">
    <property type="entry name" value="APEH_N"/>
    <property type="match status" value="1"/>
</dbReference>
<evidence type="ECO:0000256" key="6">
    <source>
        <dbReference type="ARBA" id="ARBA00018421"/>
    </source>
</evidence>
<feature type="domain" description="Peptidase S9 prolyl oligopeptidase catalytic" evidence="9">
    <location>
        <begin position="514"/>
        <end position="722"/>
    </location>
</feature>
<dbReference type="InterPro" id="IPR029058">
    <property type="entry name" value="AB_hydrolase_fold"/>
</dbReference>
<evidence type="ECO:0000313" key="12">
    <source>
        <dbReference type="Proteomes" id="UP000267096"/>
    </source>
</evidence>
<keyword evidence="7" id="KW-0963">Cytoplasm</keyword>
<feature type="domain" description="Acylamino-acid-releasing enzyme N-terminal" evidence="10">
    <location>
        <begin position="97"/>
        <end position="451"/>
    </location>
</feature>
<dbReference type="GO" id="GO:0006508">
    <property type="term" value="P:proteolysis"/>
    <property type="evidence" value="ECO:0007669"/>
    <property type="project" value="InterPro"/>
</dbReference>
<reference evidence="11 12" key="2">
    <citation type="submission" date="2018-11" db="EMBL/GenBank/DDBJ databases">
        <authorList>
            <consortium name="Pathogen Informatics"/>
        </authorList>
    </citation>
    <scope>NUCLEOTIDE SEQUENCE [LARGE SCALE GENOMIC DNA]</scope>
</reference>
<evidence type="ECO:0000256" key="1">
    <source>
        <dbReference type="ARBA" id="ARBA00000721"/>
    </source>
</evidence>
<dbReference type="GO" id="GO:0004252">
    <property type="term" value="F:serine-type endopeptidase activity"/>
    <property type="evidence" value="ECO:0007669"/>
    <property type="project" value="TreeGrafter"/>
</dbReference>
<protein>
    <recommendedName>
        <fullName evidence="6">Acylamino-acid-releasing enzyme</fullName>
        <ecNumber evidence="5">3.4.19.1</ecNumber>
    </recommendedName>
</protein>
<dbReference type="EMBL" id="UYRR01031233">
    <property type="protein sequence ID" value="VDK47956.1"/>
    <property type="molecule type" value="Genomic_DNA"/>
</dbReference>
<comment type="subcellular location">
    <subcellularLocation>
        <location evidence="2">Cytoplasm</location>
    </subcellularLocation>
</comment>
<dbReference type="FunFam" id="3.40.50.1820:FF:000043">
    <property type="entry name" value="acylamino-acid-releasing enzyme"/>
    <property type="match status" value="1"/>
</dbReference>
<dbReference type="AlphaFoldDB" id="A0A0M3JXY0"/>
<evidence type="ECO:0000256" key="5">
    <source>
        <dbReference type="ARBA" id="ARBA00012917"/>
    </source>
</evidence>
<evidence type="ECO:0000259" key="10">
    <source>
        <dbReference type="Pfam" id="PF19283"/>
    </source>
</evidence>
<comment type="similarity">
    <text evidence="3">Belongs to the peptidase S9C family.</text>
</comment>
<dbReference type="Pfam" id="PF00326">
    <property type="entry name" value="Peptidase_S9"/>
    <property type="match status" value="1"/>
</dbReference>
<dbReference type="Gene3D" id="2.120.10.30">
    <property type="entry name" value="TolB, C-terminal domain"/>
    <property type="match status" value="1"/>
</dbReference>
<dbReference type="PANTHER" id="PTHR42776">
    <property type="entry name" value="SERINE PEPTIDASE S9 FAMILY MEMBER"/>
    <property type="match status" value="1"/>
</dbReference>
<evidence type="ECO:0000259" key="9">
    <source>
        <dbReference type="Pfam" id="PF00326"/>
    </source>
</evidence>
<evidence type="ECO:0000256" key="8">
    <source>
        <dbReference type="ARBA" id="ARBA00022801"/>
    </source>
</evidence>
<evidence type="ECO:0000313" key="13">
    <source>
        <dbReference type="WBParaSite" id="ASIM_0001322801-mRNA-1"/>
    </source>
</evidence>
<dbReference type="SUPFAM" id="SSF82171">
    <property type="entry name" value="DPP6 N-terminal domain-like"/>
    <property type="match status" value="1"/>
</dbReference>
<sequence>MNATTTAIHGLEKLKDLYGDIAQVPIALSGRLHHMNGSKYVQASCIWSSRAVEMKKIHKTQRLSILCRKSGEPNLYDLISTTSSPLTSFETLATAYSKSDSKIATLITVKDGKDKKQYIKIFDLLEHIELCCVDVTTPKKHGVVHSNGEFGGLKWSNGEGHVLFTAEKFSKKSEYFDADLDWSNEEKIIESNVGDKYELIENWGEQRFEACKPVICIMDVLSGGVTVIDQIPENLSPAYSVWAPNDTGIVFFGIKNEPFKLGKIYCNNRRGTLYYYELESAKLTALSDEDVAVEEIAFSADNTKLIYFERSANGPHNATFSMRMVTWNDRANTEIVPIVSVPEPSDAFPGFSMIQLPSRCWSRDNRRVIVSTAWGSKLELVVVDTHMGTVSRISNIVNVHGSWSLFDVLDDTLLVVCSAPNRPPAALVGHLPKLGNEDQILWTRLDNSSTPVEVRLKLLDYSWKVVEFGWQDDEKYEGLLYVPNNGGDSIPLVVNPHGGPHGLSIASWPRRDVVLLLNSGYALLSINYHGSIGFGDRFVRSLPGHCGDLDVADVQNAVQTVLDKEPRLDRSRVALFGGSHGGFLASHLIGQYPGFYKACVALNPVLSIATMFEISDIADWSVVCATGVDHDWTKMPTKEQRDAMYKSSPIAHVENVNTPYLLLIGEKDLRVAKHYRPFIRNLAARGVPNKVLTYPDSSHPLEEVDVEADFAINIVRWFDKYIQ</sequence>
<evidence type="ECO:0000256" key="7">
    <source>
        <dbReference type="ARBA" id="ARBA00022490"/>
    </source>
</evidence>
<dbReference type="InterPro" id="IPR045550">
    <property type="entry name" value="AARE_N"/>
</dbReference>
<dbReference type="SUPFAM" id="SSF53474">
    <property type="entry name" value="alpha/beta-Hydrolases"/>
    <property type="match status" value="1"/>
</dbReference>
<dbReference type="WBParaSite" id="ASIM_0001322801-mRNA-1">
    <property type="protein sequence ID" value="ASIM_0001322801-mRNA-1"/>
    <property type="gene ID" value="ASIM_0001322801"/>
</dbReference>
<accession>A0A0M3JXY0</accession>
<dbReference type="Proteomes" id="UP000267096">
    <property type="component" value="Unassembled WGS sequence"/>
</dbReference>
<organism evidence="13">
    <name type="scientific">Anisakis simplex</name>
    <name type="common">Herring worm</name>
    <dbReference type="NCBI Taxonomy" id="6269"/>
    <lineage>
        <taxon>Eukaryota</taxon>
        <taxon>Metazoa</taxon>
        <taxon>Ecdysozoa</taxon>
        <taxon>Nematoda</taxon>
        <taxon>Chromadorea</taxon>
        <taxon>Rhabditida</taxon>
        <taxon>Spirurina</taxon>
        <taxon>Ascaridomorpha</taxon>
        <taxon>Ascaridoidea</taxon>
        <taxon>Anisakidae</taxon>
        <taxon>Anisakis</taxon>
        <taxon>Anisakis simplex complex</taxon>
    </lineage>
</organism>
<reference evidence="13" key="1">
    <citation type="submission" date="2017-02" db="UniProtKB">
        <authorList>
            <consortium name="WormBaseParasite"/>
        </authorList>
    </citation>
    <scope>IDENTIFICATION</scope>
</reference>
<comment type="catalytic activity">
    <reaction evidence="1">
        <text>Cleavage of an N-acetyl or N-formyl amino acid from the N-terminus of a polypeptide.</text>
        <dbReference type="EC" id="3.4.19.1"/>
    </reaction>
</comment>
<evidence type="ECO:0000256" key="3">
    <source>
        <dbReference type="ARBA" id="ARBA00010040"/>
    </source>
</evidence>
<proteinExistence type="inferred from homology"/>